<reference evidence="2 3" key="1">
    <citation type="journal article" date="2016" name="Nat. Commun.">
        <title>Extremotolerant tardigrade genome and improved radiotolerance of human cultured cells by tardigrade-unique protein.</title>
        <authorList>
            <person name="Hashimoto T."/>
            <person name="Horikawa D.D."/>
            <person name="Saito Y."/>
            <person name="Kuwahara H."/>
            <person name="Kozuka-Hata H."/>
            <person name="Shin-I T."/>
            <person name="Minakuchi Y."/>
            <person name="Ohishi K."/>
            <person name="Motoyama A."/>
            <person name="Aizu T."/>
            <person name="Enomoto A."/>
            <person name="Kondo K."/>
            <person name="Tanaka S."/>
            <person name="Hara Y."/>
            <person name="Koshikawa S."/>
            <person name="Sagara H."/>
            <person name="Miura T."/>
            <person name="Yokobori S."/>
            <person name="Miyagawa K."/>
            <person name="Suzuki Y."/>
            <person name="Kubo T."/>
            <person name="Oyama M."/>
            <person name="Kohara Y."/>
            <person name="Fujiyama A."/>
            <person name="Arakawa K."/>
            <person name="Katayama T."/>
            <person name="Toyoda A."/>
            <person name="Kunieda T."/>
        </authorList>
    </citation>
    <scope>NUCLEOTIDE SEQUENCE [LARGE SCALE GENOMIC DNA]</scope>
    <source>
        <strain evidence="2 3">YOKOZUNA-1</strain>
    </source>
</reference>
<evidence type="ECO:0000256" key="1">
    <source>
        <dbReference type="SAM" id="Phobius"/>
    </source>
</evidence>
<dbReference type="EMBL" id="BDGG01000002">
    <property type="protein sequence ID" value="GAU92677.1"/>
    <property type="molecule type" value="Genomic_DNA"/>
</dbReference>
<proteinExistence type="predicted"/>
<name>A0A1D1UZA3_RAMVA</name>
<organism evidence="2 3">
    <name type="scientific">Ramazzottius varieornatus</name>
    <name type="common">Water bear</name>
    <name type="synonym">Tardigrade</name>
    <dbReference type="NCBI Taxonomy" id="947166"/>
    <lineage>
        <taxon>Eukaryota</taxon>
        <taxon>Metazoa</taxon>
        <taxon>Ecdysozoa</taxon>
        <taxon>Tardigrada</taxon>
        <taxon>Eutardigrada</taxon>
        <taxon>Parachela</taxon>
        <taxon>Hypsibioidea</taxon>
        <taxon>Ramazzottiidae</taxon>
        <taxon>Ramazzottius</taxon>
    </lineage>
</organism>
<keyword evidence="1" id="KW-1133">Transmembrane helix</keyword>
<gene>
    <name evidence="2" type="primary">RvY_04726-1</name>
    <name evidence="2" type="synonym">RvY_04726.1</name>
    <name evidence="2" type="ORF">RvY_04726</name>
</gene>
<protein>
    <submittedName>
        <fullName evidence="2">Uncharacterized protein</fullName>
    </submittedName>
</protein>
<feature type="transmembrane region" description="Helical" evidence="1">
    <location>
        <begin position="131"/>
        <end position="154"/>
    </location>
</feature>
<keyword evidence="1" id="KW-0812">Transmembrane</keyword>
<keyword evidence="1" id="KW-0472">Membrane</keyword>
<evidence type="ECO:0000313" key="2">
    <source>
        <dbReference type="EMBL" id="GAU92677.1"/>
    </source>
</evidence>
<sequence>MRVARSSSSKFTTFSLYSIMNLKMVLIPLSILTVVTYPTPAAGFFDKLLIAAKGLAPGIVTEVGPFAKSVFGIFRQYCAQENMADDQLAQRFIDLTMQLYDNMEDKCKKDLDPLQDDVELLEENIKTLHTIVYGMVVGFVVAFALFLAIVVSLCKKADREKRLREEFSALAKKPKKPKFDVVKVVKFSSVYSVISAFYSRYSTFQVRMDYLIVKDQ</sequence>
<dbReference type="Proteomes" id="UP000186922">
    <property type="component" value="Unassembled WGS sequence"/>
</dbReference>
<keyword evidence="3" id="KW-1185">Reference proteome</keyword>
<comment type="caution">
    <text evidence="2">The sequence shown here is derived from an EMBL/GenBank/DDBJ whole genome shotgun (WGS) entry which is preliminary data.</text>
</comment>
<evidence type="ECO:0000313" key="3">
    <source>
        <dbReference type="Proteomes" id="UP000186922"/>
    </source>
</evidence>
<dbReference type="AlphaFoldDB" id="A0A1D1UZA3"/>
<accession>A0A1D1UZA3</accession>